<dbReference type="InterPro" id="IPR032675">
    <property type="entry name" value="LRR_dom_sf"/>
</dbReference>
<accession>A0ABR2GZV9</accession>
<evidence type="ECO:0000313" key="1">
    <source>
        <dbReference type="EMBL" id="KAK8839221.1"/>
    </source>
</evidence>
<dbReference type="SUPFAM" id="SSF52058">
    <property type="entry name" value="L domain-like"/>
    <property type="match status" value="1"/>
</dbReference>
<organism evidence="1 2">
    <name type="scientific">Tritrichomonas musculus</name>
    <dbReference type="NCBI Taxonomy" id="1915356"/>
    <lineage>
        <taxon>Eukaryota</taxon>
        <taxon>Metamonada</taxon>
        <taxon>Parabasalia</taxon>
        <taxon>Tritrichomonadida</taxon>
        <taxon>Tritrichomonadidae</taxon>
        <taxon>Tritrichomonas</taxon>
    </lineage>
</organism>
<dbReference type="SUPFAM" id="SSF48403">
    <property type="entry name" value="Ankyrin repeat"/>
    <property type="match status" value="1"/>
</dbReference>
<proteinExistence type="predicted"/>
<dbReference type="PANTHER" id="PTHR45661:SF3">
    <property type="entry name" value="IG-LIKE DOMAIN-CONTAINING PROTEIN"/>
    <property type="match status" value="1"/>
</dbReference>
<dbReference type="EMBL" id="JAPFFF010000052">
    <property type="protein sequence ID" value="KAK8839221.1"/>
    <property type="molecule type" value="Genomic_DNA"/>
</dbReference>
<dbReference type="Gene3D" id="3.80.10.10">
    <property type="entry name" value="Ribonuclease Inhibitor"/>
    <property type="match status" value="2"/>
</dbReference>
<dbReference type="Pfam" id="PF13306">
    <property type="entry name" value="LRR_5"/>
    <property type="match status" value="2"/>
</dbReference>
<dbReference type="Proteomes" id="UP001470230">
    <property type="component" value="Unassembled WGS sequence"/>
</dbReference>
<protein>
    <recommendedName>
        <fullName evidence="3">Surface antigen BspA-like</fullName>
    </recommendedName>
</protein>
<comment type="caution">
    <text evidence="1">The sequence shown here is derived from an EMBL/GenBank/DDBJ whole genome shotgun (WGS) entry which is preliminary data.</text>
</comment>
<evidence type="ECO:0008006" key="3">
    <source>
        <dbReference type="Google" id="ProtNLM"/>
    </source>
</evidence>
<dbReference type="InterPro" id="IPR036770">
    <property type="entry name" value="Ankyrin_rpt-contain_sf"/>
</dbReference>
<dbReference type="InterPro" id="IPR026906">
    <property type="entry name" value="LRR_5"/>
</dbReference>
<name>A0ABR2GZV9_9EUKA</name>
<dbReference type="Gene3D" id="1.25.40.20">
    <property type="entry name" value="Ankyrin repeat-containing domain"/>
    <property type="match status" value="1"/>
</dbReference>
<dbReference type="Gene3D" id="3.40.50.12480">
    <property type="match status" value="2"/>
</dbReference>
<reference evidence="1 2" key="1">
    <citation type="submission" date="2024-04" db="EMBL/GenBank/DDBJ databases">
        <title>Tritrichomonas musculus Genome.</title>
        <authorList>
            <person name="Alves-Ferreira E."/>
            <person name="Grigg M."/>
            <person name="Lorenzi H."/>
            <person name="Galac M."/>
        </authorList>
    </citation>
    <scope>NUCLEOTIDE SEQUENCE [LARGE SCALE GENOMIC DNA]</scope>
    <source>
        <strain evidence="1 2">EAF2021</strain>
    </source>
</reference>
<gene>
    <name evidence="1" type="ORF">M9Y10_032150</name>
</gene>
<keyword evidence="2" id="KW-1185">Reference proteome</keyword>
<sequence>MDIQQYIKRKKELYNIFLNYIDSNDDYEECYQSLIQYFQPQSNEELQTFLHMILELSKNHHRDSTFFNKIERILLFYEQEIKQTFSNSEIFNLFKNNKRILLFLFNKGLIIPDNQITVLILRQSQKAKEMKFHHFFYPEIKNFIDERWKTKIETELFEYDTNIFELFEEYRKIGENHHYICQLIRNDSVEEFITYVNRSNFPLFATIQPSIFETNSFLLKNKEISLIEYAAFFGSIQIFQYLRLNNIQLNSKLWLYAIHSKSAELIHLLEEYQVEPEDKSYEECLAEAIKCHHNAIKNYIHENIFNGKNISTNIQETCFHFYNFAYFLDNFDKKEHFRYACKYNYLALVKLLLLNNKESNISSKFFLIESLHDAANRNNIDVVNFLLMKMKCEIIPYMFKQCHKLTMIKIPESATEIGFYAFDGCSSLRKISLPSSLTSIGHYSFYDCISLNKIKIPCYVAQIGHSAFEGCSSLKKVTIPSLVKELQKSLFAECSNLTQITIPSSVTSIGDKCFYKCKSLSQITIPSSVASIGEDAFFKCSSLTQLEIPSSVTKIRNNTFRECSSLKQISIPSSVKKIGSRAFMKCSLLTSITLPPLIASIKEEVFNGCSSLSQITIPFSVTKIKNGAFGECSSLTQLTIPSSVTEVCSYAFCRCSSLQQVSIADSVTYLGEFAFKGCSSLKQFSIPSSVTSINDGLFDGCCLLKEITIPSSVIKIGSYSFYGCSSLINVSIPSSVVKIGTRSFYGCSSLSQISVPSSVRFIGEEAFANCSSLKSTDIPRQTTDLKSIE</sequence>
<evidence type="ECO:0000313" key="2">
    <source>
        <dbReference type="Proteomes" id="UP001470230"/>
    </source>
</evidence>
<dbReference type="InterPro" id="IPR053139">
    <property type="entry name" value="Surface_bspA-like"/>
</dbReference>
<dbReference type="PANTHER" id="PTHR45661">
    <property type="entry name" value="SURFACE ANTIGEN"/>
    <property type="match status" value="1"/>
</dbReference>